<evidence type="ECO:0000256" key="8">
    <source>
        <dbReference type="SAM" id="SignalP"/>
    </source>
</evidence>
<keyword evidence="6 7" id="KW-0998">Cell outer membrane</keyword>
<dbReference type="OrthoDB" id="9768177at2"/>
<dbReference type="GO" id="GO:0009279">
    <property type="term" value="C:cell outer membrane"/>
    <property type="evidence" value="ECO:0007669"/>
    <property type="project" value="UniProtKB-SubCell"/>
</dbReference>
<dbReference type="InterPro" id="IPR037066">
    <property type="entry name" value="Plug_dom_sf"/>
</dbReference>
<keyword evidence="5 7" id="KW-0472">Membrane</keyword>
<dbReference type="AlphaFoldDB" id="A0A2T0T801"/>
<comment type="subcellular location">
    <subcellularLocation>
        <location evidence="1 7">Cell outer membrane</location>
        <topology evidence="1 7">Multi-pass membrane protein</topology>
    </subcellularLocation>
</comment>
<evidence type="ECO:0000256" key="1">
    <source>
        <dbReference type="ARBA" id="ARBA00004571"/>
    </source>
</evidence>
<dbReference type="InterPro" id="IPR012910">
    <property type="entry name" value="Plug_dom"/>
</dbReference>
<keyword evidence="2 7" id="KW-0813">Transport</keyword>
<comment type="similarity">
    <text evidence="7">Belongs to the TonB-dependent receptor family.</text>
</comment>
<name>A0A2T0T801_9BACT</name>
<dbReference type="InterPro" id="IPR008969">
    <property type="entry name" value="CarboxyPept-like_regulatory"/>
</dbReference>
<dbReference type="NCBIfam" id="TIGR04057">
    <property type="entry name" value="SusC_RagA_signa"/>
    <property type="match status" value="1"/>
</dbReference>
<evidence type="ECO:0000313" key="11">
    <source>
        <dbReference type="Proteomes" id="UP000238375"/>
    </source>
</evidence>
<dbReference type="PROSITE" id="PS52016">
    <property type="entry name" value="TONB_DEPENDENT_REC_3"/>
    <property type="match status" value="1"/>
</dbReference>
<accession>A0A2T0T801</accession>
<dbReference type="RefSeq" id="WP_106137027.1">
    <property type="nucleotide sequence ID" value="NZ_PVTE01000005.1"/>
</dbReference>
<dbReference type="Gene3D" id="2.40.170.20">
    <property type="entry name" value="TonB-dependent receptor, beta-barrel domain"/>
    <property type="match status" value="1"/>
</dbReference>
<feature type="domain" description="TonB-dependent receptor plug" evidence="9">
    <location>
        <begin position="117"/>
        <end position="241"/>
    </location>
</feature>
<evidence type="ECO:0000256" key="5">
    <source>
        <dbReference type="ARBA" id="ARBA00023136"/>
    </source>
</evidence>
<dbReference type="InterPro" id="IPR023997">
    <property type="entry name" value="TonB-dep_OMP_SusC/RagA_CS"/>
</dbReference>
<keyword evidence="3 7" id="KW-1134">Transmembrane beta strand</keyword>
<evidence type="ECO:0000256" key="4">
    <source>
        <dbReference type="ARBA" id="ARBA00022692"/>
    </source>
</evidence>
<evidence type="ECO:0000256" key="3">
    <source>
        <dbReference type="ARBA" id="ARBA00022452"/>
    </source>
</evidence>
<evidence type="ECO:0000256" key="6">
    <source>
        <dbReference type="ARBA" id="ARBA00023237"/>
    </source>
</evidence>
<dbReference type="InterPro" id="IPR039426">
    <property type="entry name" value="TonB-dep_rcpt-like"/>
</dbReference>
<proteinExistence type="inferred from homology"/>
<feature type="signal peptide" evidence="8">
    <location>
        <begin position="1"/>
        <end position="21"/>
    </location>
</feature>
<dbReference type="SUPFAM" id="SSF56935">
    <property type="entry name" value="Porins"/>
    <property type="match status" value="1"/>
</dbReference>
<dbReference type="Gene3D" id="2.60.40.1120">
    <property type="entry name" value="Carboxypeptidase-like, regulatory domain"/>
    <property type="match status" value="1"/>
</dbReference>
<reference evidence="10 11" key="1">
    <citation type="submission" date="2018-03" db="EMBL/GenBank/DDBJ databases">
        <title>Genomic Encyclopedia of Archaeal and Bacterial Type Strains, Phase II (KMG-II): from individual species to whole genera.</title>
        <authorList>
            <person name="Goeker M."/>
        </authorList>
    </citation>
    <scope>NUCLEOTIDE SEQUENCE [LARGE SCALE GENOMIC DNA]</scope>
    <source>
        <strain evidence="10 11">DSM 28354</strain>
    </source>
</reference>
<dbReference type="SUPFAM" id="SSF49464">
    <property type="entry name" value="Carboxypeptidase regulatory domain-like"/>
    <property type="match status" value="1"/>
</dbReference>
<comment type="caution">
    <text evidence="10">The sequence shown here is derived from an EMBL/GenBank/DDBJ whole genome shotgun (WGS) entry which is preliminary data.</text>
</comment>
<dbReference type="Pfam" id="PF07715">
    <property type="entry name" value="Plug"/>
    <property type="match status" value="1"/>
</dbReference>
<dbReference type="InterPro" id="IPR036942">
    <property type="entry name" value="Beta-barrel_TonB_sf"/>
</dbReference>
<protein>
    <submittedName>
        <fullName evidence="10">TonB-linked SusC/RagA family outer membrane protein</fullName>
    </submittedName>
</protein>
<keyword evidence="4 7" id="KW-0812">Transmembrane</keyword>
<evidence type="ECO:0000313" key="10">
    <source>
        <dbReference type="EMBL" id="PRY41811.1"/>
    </source>
</evidence>
<gene>
    <name evidence="10" type="ORF">CLV58_10510</name>
</gene>
<keyword evidence="8" id="KW-0732">Signal</keyword>
<feature type="chain" id="PRO_5015774122" evidence="8">
    <location>
        <begin position="22"/>
        <end position="1095"/>
    </location>
</feature>
<evidence type="ECO:0000256" key="2">
    <source>
        <dbReference type="ARBA" id="ARBA00022448"/>
    </source>
</evidence>
<evidence type="ECO:0000256" key="7">
    <source>
        <dbReference type="PROSITE-ProRule" id="PRU01360"/>
    </source>
</evidence>
<dbReference type="InterPro" id="IPR023996">
    <property type="entry name" value="TonB-dep_OMP_SusC/RagA"/>
</dbReference>
<dbReference type="Pfam" id="PF13715">
    <property type="entry name" value="CarbopepD_reg_2"/>
    <property type="match status" value="1"/>
</dbReference>
<dbReference type="NCBIfam" id="TIGR04056">
    <property type="entry name" value="OMP_RagA_SusC"/>
    <property type="match status" value="1"/>
</dbReference>
<sequence length="1095" mass="118391">MRIILLVSVLFVCSLAGPVWAQDRTVTGKVTASEDGSSIPGVSVVVKGTTRGANTDANGAYSISVPTNGGVLVFSFVGSTSQEVQVGNRSVIDVKLANDSKQLGEVVVTALGIQREKKALAYATTNLKGDALQQRSEPDPLRALSGKVPGVNITSGGGAPGQGTKINIRGNTSFTGNNQPLFVVDGIPFDNSSNSAGSSYANNSVVSNRAYDIDPNNIETMTVLKGAAASALYGSRGANGVIVITTKSGSKSAKRGLEVTYNGSYSTEKISTIPDYQNTYSQGSNQTYNGGFIGNWGTVMPSEVDRINAALGFERYSKTIVSGYPEGTVPNPIVGVPYTAARYKSVFPELLDANGNALPVPLQSYDIIGGFFKTGNVIENSVNISSTGDKTSLNAGVSRTTNNGIIPNSFSKRTSLNFGGSATLNNGLHIAGNVNYVNTDQQSPQSGASFFTDYSSGSSSSIYDRLFYLPRNYNLNGYPFENPVDGSNVFYRALDNPLWIAKYNLYTSDVNRIFGNMTLNYDVKPWLNLTARGGVNTYHETRHNNLRPGGTVYPLGQVSRTELTKTETDFTFLATATHDFSERFNAHLLVGFNANERNYAQAVMIGTQVIDANVMNVGSTLTQTAGEYNEKRRIYGVFGELGLSYNNFAFLTATLRNDHSSTLSASARSYYYPAVSGSFVFTDAFHLPKNILNMGKIRANYAMVGKDADPYQVYTQYYLSRQYVNGTAISVTGLPSTLNNLNLKPEFTTETEIGTELQFFNNRINLDLAYFYRKSTDLIVPRRIATSTGFYNEITNAGRIDNKGLEIGLTLVPVRLQNGFEWSSTFAFTRLRSNVVDAGPSGEIFLGGTGLSSLGTMHRVGNPFGMIYGTVNARDDNGKLLINSSTGLPFTLPQSQLLGNPAPNFTLGWTNSISFKGFNLSALIDYRQGGKIFSATAASLLLRGQLKGTEDREGMRVIPGVLGDPATYKPILDENGSEIRNTIPMSAFQYHFSSGFGAYGADETNVYDATVIRLREVTLGYNVPKAFLNRYLRVFGSLRASVSGRNLWFKAPNMLKGLNFDPEVLASYPDANIQGFDLGAAPSTRRYGVNLTATF</sequence>
<organism evidence="10 11">
    <name type="scientific">Spirosoma oryzae</name>
    <dbReference type="NCBI Taxonomy" id="1469603"/>
    <lineage>
        <taxon>Bacteria</taxon>
        <taxon>Pseudomonadati</taxon>
        <taxon>Bacteroidota</taxon>
        <taxon>Cytophagia</taxon>
        <taxon>Cytophagales</taxon>
        <taxon>Cytophagaceae</taxon>
        <taxon>Spirosoma</taxon>
    </lineage>
</organism>
<evidence type="ECO:0000259" key="9">
    <source>
        <dbReference type="Pfam" id="PF07715"/>
    </source>
</evidence>
<dbReference type="EMBL" id="PVTE01000005">
    <property type="protein sequence ID" value="PRY41811.1"/>
    <property type="molecule type" value="Genomic_DNA"/>
</dbReference>
<dbReference type="Proteomes" id="UP000238375">
    <property type="component" value="Unassembled WGS sequence"/>
</dbReference>
<keyword evidence="11" id="KW-1185">Reference proteome</keyword>
<dbReference type="Gene3D" id="2.170.130.10">
    <property type="entry name" value="TonB-dependent receptor, plug domain"/>
    <property type="match status" value="1"/>
</dbReference>